<feature type="compositionally biased region" description="Polar residues" evidence="7">
    <location>
        <begin position="218"/>
        <end position="229"/>
    </location>
</feature>
<evidence type="ECO:0000256" key="2">
    <source>
        <dbReference type="ARBA" id="ARBA00022630"/>
    </source>
</evidence>
<organism evidence="10 11">
    <name type="scientific">Blastomyces gilchristii (strain SLH14081)</name>
    <name type="common">Blastomyces dermatitidis</name>
    <dbReference type="NCBI Taxonomy" id="559298"/>
    <lineage>
        <taxon>Eukaryota</taxon>
        <taxon>Fungi</taxon>
        <taxon>Dikarya</taxon>
        <taxon>Ascomycota</taxon>
        <taxon>Pezizomycotina</taxon>
        <taxon>Eurotiomycetes</taxon>
        <taxon>Eurotiomycetidae</taxon>
        <taxon>Onygenales</taxon>
        <taxon>Ajellomycetaceae</taxon>
        <taxon>Blastomyces</taxon>
    </lineage>
</organism>
<dbReference type="EC" id="1.8.3.2" evidence="6"/>
<gene>
    <name evidence="10" type="ORF">BDBG_06883</name>
</gene>
<dbReference type="InterPro" id="IPR036774">
    <property type="entry name" value="ERV/ALR_sulphydryl_oxid_sf"/>
</dbReference>
<feature type="chain" id="PRO_5008107588" description="Sulfhydryl oxidase" evidence="8">
    <location>
        <begin position="25"/>
        <end position="245"/>
    </location>
</feature>
<dbReference type="RefSeq" id="XP_002622765.1">
    <property type="nucleotide sequence ID" value="XM_002622719.2"/>
</dbReference>
<evidence type="ECO:0000256" key="3">
    <source>
        <dbReference type="ARBA" id="ARBA00022827"/>
    </source>
</evidence>
<dbReference type="VEuPathDB" id="FungiDB:BDBG_06883"/>
<feature type="signal peptide" evidence="8">
    <location>
        <begin position="1"/>
        <end position="24"/>
    </location>
</feature>
<keyword evidence="5" id="KW-1015">Disulfide bond</keyword>
<evidence type="ECO:0000256" key="1">
    <source>
        <dbReference type="ARBA" id="ARBA00001974"/>
    </source>
</evidence>
<comment type="catalytic activity">
    <reaction evidence="6">
        <text>2 R'C(R)SH + O2 = R'C(R)S-S(R)CR' + H2O2</text>
        <dbReference type="Rhea" id="RHEA:17357"/>
        <dbReference type="ChEBI" id="CHEBI:15379"/>
        <dbReference type="ChEBI" id="CHEBI:16240"/>
        <dbReference type="ChEBI" id="CHEBI:16520"/>
        <dbReference type="ChEBI" id="CHEBI:17412"/>
        <dbReference type="EC" id="1.8.3.2"/>
    </reaction>
</comment>
<feature type="region of interest" description="Disordered" evidence="7">
    <location>
        <begin position="177"/>
        <end position="245"/>
    </location>
</feature>
<name>A0A179UWE2_BLAGS</name>
<dbReference type="Pfam" id="PF04777">
    <property type="entry name" value="Evr1_Alr"/>
    <property type="match status" value="1"/>
</dbReference>
<keyword evidence="8" id="KW-0732">Signal</keyword>
<dbReference type="KEGG" id="bgh:BDBG_06883"/>
<dbReference type="Proteomes" id="UP000002038">
    <property type="component" value="Unassembled WGS sequence"/>
</dbReference>
<accession>A0A179UWE2</accession>
<comment type="cofactor">
    <cofactor evidence="1 6">
        <name>FAD</name>
        <dbReference type="ChEBI" id="CHEBI:57692"/>
    </cofactor>
</comment>
<dbReference type="GeneID" id="8502944"/>
<dbReference type="PANTHER" id="PTHR12645">
    <property type="entry name" value="ALR/ERV"/>
    <property type="match status" value="1"/>
</dbReference>
<dbReference type="STRING" id="559298.A0A179UWE2"/>
<dbReference type="OrthoDB" id="59470at2759"/>
<dbReference type="AlphaFoldDB" id="A0A179UWE2"/>
<dbReference type="PANTHER" id="PTHR12645:SF1">
    <property type="entry name" value="FAD-LINKED SULFHYDRYL OXIDASE ERV2"/>
    <property type="match status" value="1"/>
</dbReference>
<sequence length="245" mass="26737">MAHRPPSRLFLFIGLAFFFILTLAFLRQGSPLSPEARAPGHVDRTIPNVEITDKMLQGGVVSSKMGNETARAELGRAAWRVLHTMIAQFPDEPSEEQQETLRSYIYLFSRLYPCGECASHFQAHLAKFPPQVSSRSAAAAWACHVHNEVNKMLHKDIFDCSKIGDFYDCGCAHDDDKSDGGGEKGGQDGAGDSSKINPMKSANQPVSGKAEVDESATKKVSQNGRQINPGSFPPVEIHPEPQTNG</sequence>
<dbReference type="InterPro" id="IPR039799">
    <property type="entry name" value="ALR/ERV"/>
</dbReference>
<keyword evidence="11" id="KW-1185">Reference proteome</keyword>
<evidence type="ECO:0000256" key="4">
    <source>
        <dbReference type="ARBA" id="ARBA00023002"/>
    </source>
</evidence>
<evidence type="ECO:0000259" key="9">
    <source>
        <dbReference type="PROSITE" id="PS51324"/>
    </source>
</evidence>
<dbReference type="GO" id="GO:0050660">
    <property type="term" value="F:flavin adenine dinucleotide binding"/>
    <property type="evidence" value="ECO:0007669"/>
    <property type="project" value="TreeGrafter"/>
</dbReference>
<dbReference type="EMBL" id="GG657463">
    <property type="protein sequence ID" value="OAT11381.1"/>
    <property type="molecule type" value="Genomic_DNA"/>
</dbReference>
<feature type="compositionally biased region" description="Basic and acidic residues" evidence="7">
    <location>
        <begin position="177"/>
        <end position="186"/>
    </location>
</feature>
<dbReference type="Gene3D" id="1.20.120.310">
    <property type="entry name" value="ERV/ALR sulfhydryl oxidase domain"/>
    <property type="match status" value="1"/>
</dbReference>
<dbReference type="FunFam" id="1.20.120.310:FF:000002">
    <property type="entry name" value="Sulfhydryl oxidase"/>
    <property type="match status" value="1"/>
</dbReference>
<feature type="domain" description="ERV/ALR sulfhydryl oxidase" evidence="9">
    <location>
        <begin position="67"/>
        <end position="167"/>
    </location>
</feature>
<feature type="compositionally biased region" description="Polar residues" evidence="7">
    <location>
        <begin position="194"/>
        <end position="206"/>
    </location>
</feature>
<evidence type="ECO:0000256" key="5">
    <source>
        <dbReference type="ARBA" id="ARBA00023157"/>
    </source>
</evidence>
<keyword evidence="3 6" id="KW-0274">FAD</keyword>
<proteinExistence type="predicted"/>
<keyword evidence="2 6" id="KW-0285">Flavoprotein</keyword>
<dbReference type="InterPro" id="IPR017905">
    <property type="entry name" value="ERV/ALR_sulphydryl_oxidase"/>
</dbReference>
<dbReference type="GO" id="GO:0005739">
    <property type="term" value="C:mitochondrion"/>
    <property type="evidence" value="ECO:0007669"/>
    <property type="project" value="TreeGrafter"/>
</dbReference>
<evidence type="ECO:0000256" key="7">
    <source>
        <dbReference type="SAM" id="MobiDB-lite"/>
    </source>
</evidence>
<dbReference type="SUPFAM" id="SSF69000">
    <property type="entry name" value="FAD-dependent thiol oxidase"/>
    <property type="match status" value="1"/>
</dbReference>
<protein>
    <recommendedName>
        <fullName evidence="6">Sulfhydryl oxidase</fullName>
        <ecNumber evidence="6">1.8.3.2</ecNumber>
    </recommendedName>
</protein>
<keyword evidence="4 6" id="KW-0560">Oxidoreductase</keyword>
<evidence type="ECO:0000313" key="10">
    <source>
        <dbReference type="EMBL" id="OAT11381.1"/>
    </source>
</evidence>
<evidence type="ECO:0000256" key="6">
    <source>
        <dbReference type="RuleBase" id="RU371123"/>
    </source>
</evidence>
<evidence type="ECO:0000313" key="11">
    <source>
        <dbReference type="Proteomes" id="UP000002038"/>
    </source>
</evidence>
<dbReference type="PROSITE" id="PS51324">
    <property type="entry name" value="ERV_ALR"/>
    <property type="match status" value="1"/>
</dbReference>
<dbReference type="GO" id="GO:0016971">
    <property type="term" value="F:flavin-dependent sulfhydryl oxidase activity"/>
    <property type="evidence" value="ECO:0007669"/>
    <property type="project" value="InterPro"/>
</dbReference>
<evidence type="ECO:0000256" key="8">
    <source>
        <dbReference type="SAM" id="SignalP"/>
    </source>
</evidence>
<reference evidence="11" key="1">
    <citation type="journal article" date="2015" name="PLoS Genet.">
        <title>The dynamic genome and transcriptome of the human fungal pathogen Blastomyces and close relative Emmonsia.</title>
        <authorList>
            <person name="Munoz J.F."/>
            <person name="Gauthier G.M."/>
            <person name="Desjardins C.A."/>
            <person name="Gallo J.E."/>
            <person name="Holder J."/>
            <person name="Sullivan T.D."/>
            <person name="Marty A.J."/>
            <person name="Carmen J.C."/>
            <person name="Chen Z."/>
            <person name="Ding L."/>
            <person name="Gujja S."/>
            <person name="Magrini V."/>
            <person name="Misas E."/>
            <person name="Mitreva M."/>
            <person name="Priest M."/>
            <person name="Saif S."/>
            <person name="Whiston E.A."/>
            <person name="Young S."/>
            <person name="Zeng Q."/>
            <person name="Goldman W.E."/>
            <person name="Mardis E.R."/>
            <person name="Taylor J.W."/>
            <person name="McEwen J.G."/>
            <person name="Clay O.K."/>
            <person name="Klein B.S."/>
            <person name="Cuomo C.A."/>
        </authorList>
    </citation>
    <scope>NUCLEOTIDE SEQUENCE [LARGE SCALE GENOMIC DNA]</scope>
    <source>
        <strain evidence="11">SLH14081</strain>
    </source>
</reference>